<reference evidence="1 2" key="1">
    <citation type="submission" date="2024-09" db="EMBL/GenBank/DDBJ databases">
        <authorList>
            <person name="Sun Q."/>
            <person name="Mori K."/>
        </authorList>
    </citation>
    <scope>NUCLEOTIDE SEQUENCE [LARGE SCALE GENOMIC DNA]</scope>
    <source>
        <strain evidence="1 2">NCAIM B.02610</strain>
    </source>
</reference>
<dbReference type="EMBL" id="JBHLUX010000085">
    <property type="protein sequence ID" value="MFC0472709.1"/>
    <property type="molecule type" value="Genomic_DNA"/>
</dbReference>
<accession>A0ABV6KHG8</accession>
<comment type="caution">
    <text evidence="1">The sequence shown here is derived from an EMBL/GenBank/DDBJ whole genome shotgun (WGS) entry which is preliminary data.</text>
</comment>
<dbReference type="RefSeq" id="WP_335963043.1">
    <property type="nucleotide sequence ID" value="NZ_JAXBLX010000040.1"/>
</dbReference>
<protein>
    <submittedName>
        <fullName evidence="1">Uncharacterized protein</fullName>
    </submittedName>
</protein>
<keyword evidence="2" id="KW-1185">Reference proteome</keyword>
<organism evidence="1 2">
    <name type="scientific">Halalkalibacter kiskunsagensis</name>
    <dbReference type="NCBI Taxonomy" id="1548599"/>
    <lineage>
        <taxon>Bacteria</taxon>
        <taxon>Bacillati</taxon>
        <taxon>Bacillota</taxon>
        <taxon>Bacilli</taxon>
        <taxon>Bacillales</taxon>
        <taxon>Bacillaceae</taxon>
        <taxon>Halalkalibacter</taxon>
    </lineage>
</organism>
<evidence type="ECO:0000313" key="1">
    <source>
        <dbReference type="EMBL" id="MFC0472709.1"/>
    </source>
</evidence>
<name>A0ABV6KHG8_9BACI</name>
<gene>
    <name evidence="1" type="ORF">ACFFHM_20050</name>
</gene>
<sequence length="89" mass="10101">MQKLDLLEVNLTPPFHVFLIELKEGKARGSLLIKRFEEVVNKNQSLVGFLEVNKLFILLSGLSCDRQIGRPMLSLKIDYHAICYTIGSP</sequence>
<evidence type="ECO:0000313" key="2">
    <source>
        <dbReference type="Proteomes" id="UP001589838"/>
    </source>
</evidence>
<proteinExistence type="predicted"/>
<dbReference type="Proteomes" id="UP001589838">
    <property type="component" value="Unassembled WGS sequence"/>
</dbReference>